<accession>A0A1F5RFU1</accession>
<dbReference type="Gene3D" id="2.60.40.1120">
    <property type="entry name" value="Carboxypeptidase-like, regulatory domain"/>
    <property type="match status" value="1"/>
</dbReference>
<name>A0A1F5RFU1_9BACT</name>
<dbReference type="InterPro" id="IPR008969">
    <property type="entry name" value="CarboxyPept-like_regulatory"/>
</dbReference>
<sequence>MNPLTLVLVLALVQFGAVKGKVTQVDGTTPVKNLRVDAYEALTKTLINSNKTDTLGIYVIGNLPTGNYKIRTWNLSGPYWSEPYVNMYYNNTLYWDSSSTVAVNDPDTVPNINISVPAGGNIQGRVFQSDSITSYKGFCLIAAFYKSVGEISMAGFADTGNGIYRIGGLPPGWYKIEYMPYGESMADDLIDTIYAFEYYHNANDWAIAESIYVAPMDSVLGINAVMDTGGTISGHVYQQDGATPMSGVKVTCWQYGNQYYGWSSIVSDTTDVSGQYKLAALRTGNHRVSATKSGYDTLWYDNEVDSSIANLVPVTMPNNTPNIDFNMQITGVAEEYIAEGIQPHQKIKLTISPNPVSSKAAIKYVITANSSVMLDIYNISGQRVKRLAPGEINPGTYMASWSGQDENNQRMPNGVYICRLVWGGNSTAIKMLLLR</sequence>
<dbReference type="Gene3D" id="2.60.40.4070">
    <property type="match status" value="1"/>
</dbReference>
<dbReference type="SUPFAM" id="SSF49464">
    <property type="entry name" value="Carboxypeptidase regulatory domain-like"/>
    <property type="match status" value="1"/>
</dbReference>
<evidence type="ECO:0000259" key="1">
    <source>
        <dbReference type="Pfam" id="PF13860"/>
    </source>
</evidence>
<dbReference type="Proteomes" id="UP000177230">
    <property type="component" value="Unassembled WGS sequence"/>
</dbReference>
<evidence type="ECO:0000313" key="2">
    <source>
        <dbReference type="EMBL" id="OGF12921.1"/>
    </source>
</evidence>
<dbReference type="Pfam" id="PF13620">
    <property type="entry name" value="CarboxypepD_reg"/>
    <property type="match status" value="1"/>
</dbReference>
<organism evidence="2 3">
    <name type="scientific">Candidatus Edwardsbacteria bacterium GWF2_54_11</name>
    <dbReference type="NCBI Taxonomy" id="1817851"/>
    <lineage>
        <taxon>Bacteria</taxon>
        <taxon>Candidatus Edwardsiibacteriota</taxon>
    </lineage>
</organism>
<dbReference type="SUPFAM" id="SSF49478">
    <property type="entry name" value="Cna protein B-type domain"/>
    <property type="match status" value="1"/>
</dbReference>
<dbReference type="InterPro" id="IPR026444">
    <property type="entry name" value="Secre_tail"/>
</dbReference>
<dbReference type="NCBIfam" id="TIGR04183">
    <property type="entry name" value="Por_Secre_tail"/>
    <property type="match status" value="1"/>
</dbReference>
<protein>
    <recommendedName>
        <fullName evidence="1">FlgD/Vpr Ig-like domain-containing protein</fullName>
    </recommendedName>
</protein>
<dbReference type="EMBL" id="MFFM01000028">
    <property type="protein sequence ID" value="OGF12921.1"/>
    <property type="molecule type" value="Genomic_DNA"/>
</dbReference>
<gene>
    <name evidence="2" type="ORF">A2024_11895</name>
</gene>
<comment type="caution">
    <text evidence="2">The sequence shown here is derived from an EMBL/GenBank/DDBJ whole genome shotgun (WGS) entry which is preliminary data.</text>
</comment>
<reference evidence="2 3" key="1">
    <citation type="journal article" date="2016" name="Nat. Commun.">
        <title>Thousands of microbial genomes shed light on interconnected biogeochemical processes in an aquifer system.</title>
        <authorList>
            <person name="Anantharaman K."/>
            <person name="Brown C.T."/>
            <person name="Hug L.A."/>
            <person name="Sharon I."/>
            <person name="Castelle C.J."/>
            <person name="Probst A.J."/>
            <person name="Thomas B.C."/>
            <person name="Singh A."/>
            <person name="Wilkins M.J."/>
            <person name="Karaoz U."/>
            <person name="Brodie E.L."/>
            <person name="Williams K.H."/>
            <person name="Hubbard S.S."/>
            <person name="Banfield J.F."/>
        </authorList>
    </citation>
    <scope>NUCLEOTIDE SEQUENCE [LARGE SCALE GENOMIC DNA]</scope>
</reference>
<dbReference type="InterPro" id="IPR025965">
    <property type="entry name" value="FlgD/Vpr_Ig-like"/>
</dbReference>
<proteinExistence type="predicted"/>
<feature type="domain" description="FlgD/Vpr Ig-like" evidence="1">
    <location>
        <begin position="359"/>
        <end position="416"/>
    </location>
</feature>
<dbReference type="Pfam" id="PF13860">
    <property type="entry name" value="FlgD_ig"/>
    <property type="match status" value="1"/>
</dbReference>
<dbReference type="AlphaFoldDB" id="A0A1F5RFU1"/>
<evidence type="ECO:0000313" key="3">
    <source>
        <dbReference type="Proteomes" id="UP000177230"/>
    </source>
</evidence>